<evidence type="ECO:0000313" key="22">
    <source>
        <dbReference type="Proteomes" id="UP000663861"/>
    </source>
</evidence>
<dbReference type="InterPro" id="IPR029058">
    <property type="entry name" value="AB_hydrolase_fold"/>
</dbReference>
<keyword evidence="19" id="KW-0732">Signal</keyword>
<dbReference type="GO" id="GO:0046461">
    <property type="term" value="P:neutral lipid catabolic process"/>
    <property type="evidence" value="ECO:0007669"/>
    <property type="project" value="TreeGrafter"/>
</dbReference>
<dbReference type="GO" id="GO:0034496">
    <property type="term" value="P:multivesicular body membrane disassembly"/>
    <property type="evidence" value="ECO:0007669"/>
    <property type="project" value="TreeGrafter"/>
</dbReference>
<dbReference type="SUPFAM" id="SSF53474">
    <property type="entry name" value="alpha/beta-Hydrolases"/>
    <property type="match status" value="1"/>
</dbReference>
<evidence type="ECO:0000256" key="12">
    <source>
        <dbReference type="ARBA" id="ARBA00022989"/>
    </source>
</evidence>
<accession>A0A8H3CHT5</accession>
<dbReference type="GO" id="GO:0004620">
    <property type="term" value="F:phospholipase activity"/>
    <property type="evidence" value="ECO:0007669"/>
    <property type="project" value="TreeGrafter"/>
</dbReference>
<evidence type="ECO:0000256" key="18">
    <source>
        <dbReference type="ARBA" id="ARBA00029828"/>
    </source>
</evidence>
<name>A0A8H3CHT5_9AGAM</name>
<evidence type="ECO:0000256" key="19">
    <source>
        <dbReference type="SAM" id="SignalP"/>
    </source>
</evidence>
<dbReference type="GO" id="GO:0006660">
    <property type="term" value="P:phosphatidylserine catabolic process"/>
    <property type="evidence" value="ECO:0007669"/>
    <property type="project" value="TreeGrafter"/>
</dbReference>
<comment type="catalytic activity">
    <reaction evidence="1">
        <text>a triacylglycerol + H2O = a diacylglycerol + a fatty acid + H(+)</text>
        <dbReference type="Rhea" id="RHEA:12044"/>
        <dbReference type="ChEBI" id="CHEBI:15377"/>
        <dbReference type="ChEBI" id="CHEBI:15378"/>
        <dbReference type="ChEBI" id="CHEBI:17855"/>
        <dbReference type="ChEBI" id="CHEBI:18035"/>
        <dbReference type="ChEBI" id="CHEBI:28868"/>
        <dbReference type="EC" id="3.1.1.3"/>
    </reaction>
</comment>
<organism evidence="21 22">
    <name type="scientific">Rhizoctonia solani</name>
    <dbReference type="NCBI Taxonomy" id="456999"/>
    <lineage>
        <taxon>Eukaryota</taxon>
        <taxon>Fungi</taxon>
        <taxon>Dikarya</taxon>
        <taxon>Basidiomycota</taxon>
        <taxon>Agaricomycotina</taxon>
        <taxon>Agaricomycetes</taxon>
        <taxon>Cantharellales</taxon>
        <taxon>Ceratobasidiaceae</taxon>
        <taxon>Rhizoctonia</taxon>
    </lineage>
</organism>
<keyword evidence="16" id="KW-0325">Glycoprotein</keyword>
<dbReference type="GO" id="GO:0004806">
    <property type="term" value="F:triacylglycerol lipase activity"/>
    <property type="evidence" value="ECO:0007669"/>
    <property type="project" value="UniProtKB-EC"/>
</dbReference>
<keyword evidence="7" id="KW-0812">Transmembrane</keyword>
<dbReference type="Proteomes" id="UP000663861">
    <property type="component" value="Unassembled WGS sequence"/>
</dbReference>
<comment type="caution">
    <text evidence="21">The sequence shown here is derived from an EMBL/GenBank/DDBJ whole genome shotgun (WGS) entry which is preliminary data.</text>
</comment>
<evidence type="ECO:0000256" key="5">
    <source>
        <dbReference type="ARBA" id="ARBA00011137"/>
    </source>
</evidence>
<dbReference type="GO" id="GO:0034727">
    <property type="term" value="P:piecemeal microautophagy of the nucleus"/>
    <property type="evidence" value="ECO:0007669"/>
    <property type="project" value="TreeGrafter"/>
</dbReference>
<evidence type="ECO:0000256" key="17">
    <source>
        <dbReference type="ARBA" id="ARBA00024663"/>
    </source>
</evidence>
<dbReference type="EMBL" id="CAJMWY010002130">
    <property type="protein sequence ID" value="CAE6482825.1"/>
    <property type="molecule type" value="Genomic_DNA"/>
</dbReference>
<evidence type="ECO:0000256" key="4">
    <source>
        <dbReference type="ARBA" id="ARBA00010701"/>
    </source>
</evidence>
<evidence type="ECO:0000256" key="6">
    <source>
        <dbReference type="ARBA" id="ARBA00013279"/>
    </source>
</evidence>
<keyword evidence="12" id="KW-1133">Transmembrane helix</keyword>
<evidence type="ECO:0000259" key="20">
    <source>
        <dbReference type="Pfam" id="PF01764"/>
    </source>
</evidence>
<gene>
    <name evidence="21" type="ORF">RDB_LOCUS100690</name>
</gene>
<evidence type="ECO:0000256" key="2">
    <source>
        <dbReference type="ARBA" id="ARBA00004270"/>
    </source>
</evidence>
<dbReference type="CDD" id="cd00519">
    <property type="entry name" value="Lipase_3"/>
    <property type="match status" value="1"/>
</dbReference>
<evidence type="ECO:0000256" key="15">
    <source>
        <dbReference type="ARBA" id="ARBA00023136"/>
    </source>
</evidence>
<evidence type="ECO:0000256" key="10">
    <source>
        <dbReference type="ARBA" id="ARBA00022963"/>
    </source>
</evidence>
<dbReference type="PANTHER" id="PTHR47175">
    <property type="entry name" value="LIPASE ATG15-RELATED"/>
    <property type="match status" value="1"/>
</dbReference>
<keyword evidence="13" id="KW-0072">Autophagy</keyword>
<comment type="similarity">
    <text evidence="4">Belongs to the AB hydrolase superfamily. Lipase family.</text>
</comment>
<dbReference type="AlphaFoldDB" id="A0A8H3CHT5"/>
<dbReference type="EC" id="3.1.1.3" evidence="6"/>
<evidence type="ECO:0000256" key="11">
    <source>
        <dbReference type="ARBA" id="ARBA00022968"/>
    </source>
</evidence>
<comment type="subunit">
    <text evidence="5">Binds to both phosphatidylinositol (PI) and phosphatidylinositol 3,5-bisphosphate (PIP2).</text>
</comment>
<evidence type="ECO:0000256" key="3">
    <source>
        <dbReference type="ARBA" id="ARBA00004343"/>
    </source>
</evidence>
<dbReference type="InterPro" id="IPR050805">
    <property type="entry name" value="ATG15_Lipase"/>
</dbReference>
<evidence type="ECO:0000256" key="8">
    <source>
        <dbReference type="ARBA" id="ARBA00022753"/>
    </source>
</evidence>
<keyword evidence="15" id="KW-0472">Membrane</keyword>
<dbReference type="GO" id="GO:0032585">
    <property type="term" value="C:multivesicular body membrane"/>
    <property type="evidence" value="ECO:0007669"/>
    <property type="project" value="UniProtKB-SubCell"/>
</dbReference>
<feature type="signal peptide" evidence="19">
    <location>
        <begin position="1"/>
        <end position="17"/>
    </location>
</feature>
<evidence type="ECO:0000256" key="7">
    <source>
        <dbReference type="ARBA" id="ARBA00022692"/>
    </source>
</evidence>
<keyword evidence="10" id="KW-0442">Lipid degradation</keyword>
<keyword evidence="8" id="KW-0967">Endosome</keyword>
<evidence type="ECO:0000256" key="13">
    <source>
        <dbReference type="ARBA" id="ARBA00023006"/>
    </source>
</evidence>
<keyword evidence="11" id="KW-0735">Signal-anchor</keyword>
<feature type="domain" description="Fungal lipase-type" evidence="20">
    <location>
        <begin position="244"/>
        <end position="271"/>
    </location>
</feature>
<evidence type="ECO:0000256" key="9">
    <source>
        <dbReference type="ARBA" id="ARBA00022801"/>
    </source>
</evidence>
<dbReference type="PANTHER" id="PTHR47175:SF2">
    <property type="entry name" value="LIPASE ATG15-RELATED"/>
    <property type="match status" value="1"/>
</dbReference>
<comment type="function">
    <text evidence="17">Lipase which is essential for lysis of subvacuolar cytoplasm to vacuole targeted bodies and intravacuolar autophagic bodies. Involved in the lysis of intravacuolar multivesicular body (MVB) vesicles. The intravacuolar membrane disintegration by ATG15 is critical to life span extension.</text>
</comment>
<feature type="chain" id="PRO_5034423989" description="triacylglycerol lipase" evidence="19">
    <location>
        <begin position="18"/>
        <end position="421"/>
    </location>
</feature>
<evidence type="ECO:0000256" key="14">
    <source>
        <dbReference type="ARBA" id="ARBA00023098"/>
    </source>
</evidence>
<evidence type="ECO:0000256" key="16">
    <source>
        <dbReference type="ARBA" id="ARBA00023180"/>
    </source>
</evidence>
<keyword evidence="9" id="KW-0378">Hydrolase</keyword>
<sequence length="421" mass="46826">MLLLWLSLVGLWVPSLALDFSLKHVHHAHPDTGRILWADADVSVASGPGTVHTVDTRPLTVQKPVSFDGWKEWRDRRRNVPPTLRTSNVDALDWQSYETIGPATDKRETLLALAKMTNNAYFRDSRTTGWYDLGGNWTADHSIGYDPSTSGFRGHVFLSSDNKTAVLSIKGTSAIVFGGSATVLKDKLNDNLLFSCCCARVDWTWAPVCGCFRGGGRCDQRCVEESLVEESLFYSIGVNLYNNLTFMYPDAQIWVIGHSLGGSLASLVGATFGAPVVAFEAPGERLAAQRLHLPVPDQVLHITHVYNTADPIAMGTCNGPTSVCYQGGYAMETRCHLGTTIVYDTLSLLHWSSDMRSHFIGTIIDQMLDEDWSTKVRKSRKSRFPWPWSEPDKEQVVEVPKPSREVDCTECFNWEFGDFPA</sequence>
<reference evidence="21" key="1">
    <citation type="submission" date="2021-01" db="EMBL/GenBank/DDBJ databases">
        <authorList>
            <person name="Kaushik A."/>
        </authorList>
    </citation>
    <scope>NUCLEOTIDE SEQUENCE</scope>
    <source>
        <strain evidence="21">AG4-RS23</strain>
    </source>
</reference>
<dbReference type="GO" id="GO:0005775">
    <property type="term" value="C:vacuolar lumen"/>
    <property type="evidence" value="ECO:0007669"/>
    <property type="project" value="TreeGrafter"/>
</dbReference>
<comment type="subcellular location">
    <subcellularLocation>
        <location evidence="3">Endosome</location>
        <location evidence="3">Multivesicular body membrane</location>
        <topology evidence="3">Single-pass type II membrane protein</topology>
    </subcellularLocation>
    <subcellularLocation>
        <location evidence="2">Prevacuolar compartment membrane</location>
        <topology evidence="2">Single-pass type II membrane protein</topology>
    </subcellularLocation>
</comment>
<evidence type="ECO:0000256" key="1">
    <source>
        <dbReference type="ARBA" id="ARBA00001024"/>
    </source>
</evidence>
<dbReference type="InterPro" id="IPR002921">
    <property type="entry name" value="Fungal_lipase-type"/>
</dbReference>
<dbReference type="Gene3D" id="3.40.50.1820">
    <property type="entry name" value="alpha/beta hydrolase"/>
    <property type="match status" value="1"/>
</dbReference>
<dbReference type="Pfam" id="PF01764">
    <property type="entry name" value="Lipase_3"/>
    <property type="match status" value="1"/>
</dbReference>
<protein>
    <recommendedName>
        <fullName evidence="6">triacylglycerol lipase</fullName>
        <ecNumber evidence="6">3.1.1.3</ecNumber>
    </recommendedName>
    <alternativeName>
        <fullName evidence="18">Autophagy-related protein 15</fullName>
    </alternativeName>
</protein>
<evidence type="ECO:0000313" key="21">
    <source>
        <dbReference type="EMBL" id="CAE6482825.1"/>
    </source>
</evidence>
<keyword evidence="14" id="KW-0443">Lipid metabolism</keyword>
<proteinExistence type="inferred from homology"/>